<protein>
    <submittedName>
        <fullName evidence="1">Uncharacterized protein</fullName>
    </submittedName>
</protein>
<sequence>MNAQKLSAKFAMGDITQIYIEICPRKRVCAWRSRKIRLSNRGRDRDEGERVDHWSSHWLGRQHQKLLLRLGEVSSVEPAHICAIAKLATF</sequence>
<dbReference type="AlphaFoldDB" id="A0A4C2A0U1"/>
<proteinExistence type="predicted"/>
<reference evidence="1 2" key="1">
    <citation type="journal article" date="2019" name="Commun. Biol.">
        <title>The bagworm genome reveals a unique fibroin gene that provides high tensile strength.</title>
        <authorList>
            <person name="Kono N."/>
            <person name="Nakamura H."/>
            <person name="Ohtoshi R."/>
            <person name="Tomita M."/>
            <person name="Numata K."/>
            <person name="Arakawa K."/>
        </authorList>
    </citation>
    <scope>NUCLEOTIDE SEQUENCE [LARGE SCALE GENOMIC DNA]</scope>
</reference>
<dbReference type="EMBL" id="BGZK01002520">
    <property type="protein sequence ID" value="GBP94561.1"/>
    <property type="molecule type" value="Genomic_DNA"/>
</dbReference>
<evidence type="ECO:0000313" key="1">
    <source>
        <dbReference type="EMBL" id="GBP94561.1"/>
    </source>
</evidence>
<gene>
    <name evidence="1" type="ORF">EVAR_68432_1</name>
</gene>
<organism evidence="1 2">
    <name type="scientific">Eumeta variegata</name>
    <name type="common">Bagworm moth</name>
    <name type="synonym">Eumeta japonica</name>
    <dbReference type="NCBI Taxonomy" id="151549"/>
    <lineage>
        <taxon>Eukaryota</taxon>
        <taxon>Metazoa</taxon>
        <taxon>Ecdysozoa</taxon>
        <taxon>Arthropoda</taxon>
        <taxon>Hexapoda</taxon>
        <taxon>Insecta</taxon>
        <taxon>Pterygota</taxon>
        <taxon>Neoptera</taxon>
        <taxon>Endopterygota</taxon>
        <taxon>Lepidoptera</taxon>
        <taxon>Glossata</taxon>
        <taxon>Ditrysia</taxon>
        <taxon>Tineoidea</taxon>
        <taxon>Psychidae</taxon>
        <taxon>Oiketicinae</taxon>
        <taxon>Eumeta</taxon>
    </lineage>
</organism>
<evidence type="ECO:0000313" key="2">
    <source>
        <dbReference type="Proteomes" id="UP000299102"/>
    </source>
</evidence>
<comment type="caution">
    <text evidence="1">The sequence shown here is derived from an EMBL/GenBank/DDBJ whole genome shotgun (WGS) entry which is preliminary data.</text>
</comment>
<accession>A0A4C2A0U1</accession>
<keyword evidence="2" id="KW-1185">Reference proteome</keyword>
<name>A0A4C2A0U1_EUMVA</name>
<dbReference type="Proteomes" id="UP000299102">
    <property type="component" value="Unassembled WGS sequence"/>
</dbReference>